<name>A0A1J4L298_9EUKA</name>
<reference evidence="3" key="1">
    <citation type="submission" date="2016-10" db="EMBL/GenBank/DDBJ databases">
        <authorList>
            <person name="Benchimol M."/>
            <person name="Almeida L.G."/>
            <person name="Vasconcelos A.T."/>
            <person name="Perreira-Neves A."/>
            <person name="Rosa I.A."/>
            <person name="Tasca T."/>
            <person name="Bogo M.R."/>
            <person name="de Souza W."/>
        </authorList>
    </citation>
    <scope>NUCLEOTIDE SEQUENCE [LARGE SCALE GENOMIC DNA]</scope>
    <source>
        <strain evidence="3">K</strain>
    </source>
</reference>
<keyword evidence="4" id="KW-1185">Reference proteome</keyword>
<feature type="region of interest" description="Disordered" evidence="2">
    <location>
        <begin position="386"/>
        <end position="454"/>
    </location>
</feature>
<feature type="compositionally biased region" description="Acidic residues" evidence="2">
    <location>
        <begin position="28"/>
        <end position="37"/>
    </location>
</feature>
<protein>
    <submittedName>
        <fullName evidence="3">Uncharacterized protein</fullName>
    </submittedName>
</protein>
<evidence type="ECO:0000313" key="3">
    <source>
        <dbReference type="EMBL" id="OHT17571.1"/>
    </source>
</evidence>
<dbReference type="AlphaFoldDB" id="A0A1J4L298"/>
<feature type="region of interest" description="Disordered" evidence="2">
    <location>
        <begin position="191"/>
        <end position="210"/>
    </location>
</feature>
<evidence type="ECO:0000256" key="2">
    <source>
        <dbReference type="SAM" id="MobiDB-lite"/>
    </source>
</evidence>
<feature type="region of interest" description="Disordered" evidence="2">
    <location>
        <begin position="343"/>
        <end position="367"/>
    </location>
</feature>
<feature type="region of interest" description="Disordered" evidence="2">
    <location>
        <begin position="74"/>
        <end position="94"/>
    </location>
</feature>
<feature type="region of interest" description="Disordered" evidence="2">
    <location>
        <begin position="1"/>
        <end position="45"/>
    </location>
</feature>
<proteinExistence type="predicted"/>
<gene>
    <name evidence="3" type="ORF">TRFO_00813</name>
</gene>
<feature type="coiled-coil region" evidence="1">
    <location>
        <begin position="576"/>
        <end position="636"/>
    </location>
</feature>
<feature type="region of interest" description="Disordered" evidence="2">
    <location>
        <begin position="746"/>
        <end position="779"/>
    </location>
</feature>
<dbReference type="PANTHER" id="PTHR47026">
    <property type="entry name" value="PIGMENTOSA GTPASE REGULATOR-LIKE PROTEIN, PUTATIVE-RELATED"/>
    <property type="match status" value="1"/>
</dbReference>
<evidence type="ECO:0000313" key="4">
    <source>
        <dbReference type="Proteomes" id="UP000179807"/>
    </source>
</evidence>
<comment type="caution">
    <text evidence="3">The sequence shown here is derived from an EMBL/GenBank/DDBJ whole genome shotgun (WGS) entry which is preliminary data.</text>
</comment>
<feature type="compositionally biased region" description="Low complexity" evidence="2">
    <location>
        <begin position="418"/>
        <end position="441"/>
    </location>
</feature>
<dbReference type="EMBL" id="MLAK01000001">
    <property type="protein sequence ID" value="OHT17571.1"/>
    <property type="molecule type" value="Genomic_DNA"/>
</dbReference>
<dbReference type="VEuPathDB" id="TrichDB:TRFO_00813"/>
<feature type="compositionally biased region" description="Basic and acidic residues" evidence="2">
    <location>
        <begin position="75"/>
        <end position="93"/>
    </location>
</feature>
<dbReference type="Proteomes" id="UP000179807">
    <property type="component" value="Unassembled WGS sequence"/>
</dbReference>
<dbReference type="PANTHER" id="PTHR47026:SF2">
    <property type="entry name" value="FLAGELLAR ASSOCIATED PROTEIN"/>
    <property type="match status" value="1"/>
</dbReference>
<dbReference type="GeneID" id="94824430"/>
<feature type="compositionally biased region" description="Polar residues" evidence="2">
    <location>
        <begin position="389"/>
        <end position="411"/>
    </location>
</feature>
<evidence type="ECO:0000256" key="1">
    <source>
        <dbReference type="SAM" id="Coils"/>
    </source>
</evidence>
<sequence length="779" mass="88972">MALLEENPKEEVEEKLQESNPIIVLTGNDDDDDEDGDAPIGLSVRQPSFASLHGNVIPKGGIESAAMKLVIEEVPETKAEEDSNPKSSGRVEEENIGMQARQSSYANLHFNTSPDLEPNKIEPIIEPEEPQQKDVIENPVIVLTAEDEKDDDAPIGLSVRQPSFASLHGNVIPKGGFTSSVPLIENIAEEPAKTQEDNNKSEIRLTEADSSTKEKILTSLHEFNKEWWEEIGYKPADKDFHRNNSCFILQNSKPVEKPKSNIKCCASLYQQNGSNTHGMNIVRGPSLVRVNSFGNKTEVKTVEMPIPDVELENDMSENIDEIEEEEEGHHDEFEDENDLMTDYSDEREEQSPLKPLPVNRGPSLVRVSSFGNKSQVKYVEMPEIEDDIPQQQNSKPANQNSIQTKKNTSSNRRFKAHNNQSSSNSSINNVNSSNNISDNNSPENQSKPLKKLPTLVRVNSFGNKAELKMVEMPLTDDDEDEEYVYSDEEFYSNEETYESNIPPRILHLMKKPRNDMVINALFGDNIGNNQRETISKVLAELKSLLNMCVDKGYLMESQYITDTIEKVKNESGGAGIFELEEKMRDVEVELQDKLKDWQRQYEKIEVEQEEKLAECDEQYKHDLENLEEQFKEERRKTSTSKLTQLRQSAQKMMKASRFEESFQLSMKIYKKEMTQSQKQARSLSNAYITAKAQLREKYEEDKNQIVLSYETKRQAVTKKREQSLAPLRDQLLQYRKMKNIYEEAEKREQAVMTTQSRMRTGQTKTERNCALPSLSSGRK</sequence>
<keyword evidence="1" id="KW-0175">Coiled coil</keyword>
<dbReference type="RefSeq" id="XP_068370707.1">
    <property type="nucleotide sequence ID" value="XM_068489726.1"/>
</dbReference>
<feature type="compositionally biased region" description="Basic and acidic residues" evidence="2">
    <location>
        <begin position="1"/>
        <end position="17"/>
    </location>
</feature>
<feature type="compositionally biased region" description="Polar residues" evidence="2">
    <location>
        <begin position="751"/>
        <end position="763"/>
    </location>
</feature>
<accession>A0A1J4L298</accession>
<organism evidence="3 4">
    <name type="scientific">Tritrichomonas foetus</name>
    <dbReference type="NCBI Taxonomy" id="1144522"/>
    <lineage>
        <taxon>Eukaryota</taxon>
        <taxon>Metamonada</taxon>
        <taxon>Parabasalia</taxon>
        <taxon>Tritrichomonadida</taxon>
        <taxon>Tritrichomonadidae</taxon>
        <taxon>Tritrichomonas</taxon>
    </lineage>
</organism>